<dbReference type="AlphaFoldDB" id="A0A1X7L6B7"/>
<name>A0A1X7L6B7_9FLAO</name>
<dbReference type="InterPro" id="IPR036514">
    <property type="entry name" value="SGNH_hydro_sf"/>
</dbReference>
<dbReference type="PANTHER" id="PTHR30383:SF26">
    <property type="entry name" value="SGNH HYDROLASE-TYPE ESTERASE DOMAIN-CONTAINING PROTEIN"/>
    <property type="match status" value="1"/>
</dbReference>
<keyword evidence="3" id="KW-1185">Reference proteome</keyword>
<dbReference type="Pfam" id="PF13472">
    <property type="entry name" value="Lipase_GDSL_2"/>
    <property type="match status" value="1"/>
</dbReference>
<accession>A0A1X7L6B7</accession>
<organism evidence="2 3">
    <name type="scientific">Arenibacter troitsensis</name>
    <dbReference type="NCBI Taxonomy" id="188872"/>
    <lineage>
        <taxon>Bacteria</taxon>
        <taxon>Pseudomonadati</taxon>
        <taxon>Bacteroidota</taxon>
        <taxon>Flavobacteriia</taxon>
        <taxon>Flavobacteriales</taxon>
        <taxon>Flavobacteriaceae</taxon>
        <taxon>Arenibacter</taxon>
    </lineage>
</organism>
<dbReference type="SUPFAM" id="SSF52266">
    <property type="entry name" value="SGNH hydrolase"/>
    <property type="match status" value="1"/>
</dbReference>
<dbReference type="Proteomes" id="UP000193420">
    <property type="component" value="Unassembled WGS sequence"/>
</dbReference>
<dbReference type="InterPro" id="IPR051532">
    <property type="entry name" value="Ester_Hydrolysis_Enzymes"/>
</dbReference>
<dbReference type="InterPro" id="IPR013830">
    <property type="entry name" value="SGNH_hydro"/>
</dbReference>
<evidence type="ECO:0000313" key="2">
    <source>
        <dbReference type="EMBL" id="SMG49391.1"/>
    </source>
</evidence>
<feature type="domain" description="SGNH hydrolase-type esterase" evidence="1">
    <location>
        <begin position="29"/>
        <end position="202"/>
    </location>
</feature>
<dbReference type="EMBL" id="FXAO01000010">
    <property type="protein sequence ID" value="SMG49391.1"/>
    <property type="molecule type" value="Genomic_DNA"/>
</dbReference>
<dbReference type="PANTHER" id="PTHR30383">
    <property type="entry name" value="THIOESTERASE 1/PROTEASE 1/LYSOPHOSPHOLIPASE L1"/>
    <property type="match status" value="1"/>
</dbReference>
<dbReference type="OrthoDB" id="978055at2"/>
<dbReference type="GO" id="GO:0004622">
    <property type="term" value="F:phosphatidylcholine lysophospholipase activity"/>
    <property type="evidence" value="ECO:0007669"/>
    <property type="project" value="TreeGrafter"/>
</dbReference>
<protein>
    <submittedName>
        <fullName evidence="2">Lysophospholipase L1</fullName>
    </submittedName>
</protein>
<gene>
    <name evidence="2" type="ORF">SAMN03080602_03816</name>
</gene>
<dbReference type="Gene3D" id="3.40.50.1110">
    <property type="entry name" value="SGNH hydrolase"/>
    <property type="match status" value="1"/>
</dbReference>
<proteinExistence type="predicted"/>
<dbReference type="CDD" id="cd00229">
    <property type="entry name" value="SGNH_hydrolase"/>
    <property type="match status" value="1"/>
</dbReference>
<evidence type="ECO:0000313" key="3">
    <source>
        <dbReference type="Proteomes" id="UP000193420"/>
    </source>
</evidence>
<reference evidence="3" key="1">
    <citation type="submission" date="2017-04" db="EMBL/GenBank/DDBJ databases">
        <authorList>
            <person name="Varghese N."/>
            <person name="Submissions S."/>
        </authorList>
    </citation>
    <scope>NUCLEOTIDE SEQUENCE [LARGE SCALE GENOMIC DNA]</scope>
    <source>
        <strain evidence="3">DSM 19835</strain>
    </source>
</reference>
<dbReference type="RefSeq" id="WP_085500507.1">
    <property type="nucleotide sequence ID" value="NZ_FXAO01000010.1"/>
</dbReference>
<dbReference type="STRING" id="188872.SAMN03080602_03816"/>
<sequence>MNNKFYLITALCIFLCLGYKPKEPKILIIGDSISIGYFSKVKEEMANKAIVMHNPGNAQHTGTGLEKIKDWIGKEDWDIIQFNWGLWDLCYRHPDADAYGNRDKIKGTITYDPQTYRQNLEELVSILKASTSAKLIFVTTTYVPVNEAGRFTEDVPKYNAIAKAVMKKNGVIINDIYKKSIAIHHKNGVGDNDVHYNKEGYKELGELIVPVLNKTLKKL</sequence>
<evidence type="ECO:0000259" key="1">
    <source>
        <dbReference type="Pfam" id="PF13472"/>
    </source>
</evidence>